<evidence type="ECO:0000256" key="2">
    <source>
        <dbReference type="ARBA" id="ARBA00008038"/>
    </source>
</evidence>
<comment type="subcellular location">
    <subcellularLocation>
        <location evidence="1">Cell membrane</location>
        <topology evidence="1">Multi-pass membrane protein</topology>
    </subcellularLocation>
</comment>
<organism evidence="11 12">
    <name type="scientific">Alkalimarinus sediminis</name>
    <dbReference type="NCBI Taxonomy" id="1632866"/>
    <lineage>
        <taxon>Bacteria</taxon>
        <taxon>Pseudomonadati</taxon>
        <taxon>Pseudomonadota</taxon>
        <taxon>Gammaproteobacteria</taxon>
        <taxon>Alteromonadales</taxon>
        <taxon>Alteromonadaceae</taxon>
        <taxon>Alkalimarinus</taxon>
    </lineage>
</organism>
<feature type="domain" description="MotA/TolQ/ExbB proton channel" evidence="10">
    <location>
        <begin position="102"/>
        <end position="220"/>
    </location>
</feature>
<keyword evidence="3" id="KW-0813">Transport</keyword>
<keyword evidence="8 9" id="KW-0472">Membrane</keyword>
<dbReference type="InterPro" id="IPR002898">
    <property type="entry name" value="MotA_ExbB_proton_chnl"/>
</dbReference>
<gene>
    <name evidence="11" type="ORF">NNL22_08545</name>
</gene>
<dbReference type="InterPro" id="IPR047055">
    <property type="entry name" value="MotA-like"/>
</dbReference>
<keyword evidence="4" id="KW-1003">Cell membrane</keyword>
<dbReference type="KEGG" id="asem:NNL22_08545"/>
<keyword evidence="7 9" id="KW-1133">Transmembrane helix</keyword>
<keyword evidence="5 9" id="KW-0812">Transmembrane</keyword>
<evidence type="ECO:0000256" key="1">
    <source>
        <dbReference type="ARBA" id="ARBA00004651"/>
    </source>
</evidence>
<dbReference type="InterPro" id="IPR000540">
    <property type="entry name" value="Flag_MotA_CS"/>
</dbReference>
<dbReference type="EMBL" id="CP101527">
    <property type="protein sequence ID" value="UZW76615.1"/>
    <property type="molecule type" value="Genomic_DNA"/>
</dbReference>
<evidence type="ECO:0000256" key="4">
    <source>
        <dbReference type="ARBA" id="ARBA00022475"/>
    </source>
</evidence>
<evidence type="ECO:0000313" key="12">
    <source>
        <dbReference type="Proteomes" id="UP001164472"/>
    </source>
</evidence>
<evidence type="ECO:0000256" key="6">
    <source>
        <dbReference type="ARBA" id="ARBA00022779"/>
    </source>
</evidence>
<proteinExistence type="inferred from homology"/>
<evidence type="ECO:0000256" key="5">
    <source>
        <dbReference type="ARBA" id="ARBA00022692"/>
    </source>
</evidence>
<dbReference type="PANTHER" id="PTHR30433">
    <property type="entry name" value="CHEMOTAXIS PROTEIN MOTA"/>
    <property type="match status" value="1"/>
</dbReference>
<dbReference type="GO" id="GO:0071978">
    <property type="term" value="P:bacterial-type flagellum-dependent swarming motility"/>
    <property type="evidence" value="ECO:0007669"/>
    <property type="project" value="InterPro"/>
</dbReference>
<reference evidence="11" key="1">
    <citation type="submission" date="2022-07" db="EMBL/GenBank/DDBJ databases">
        <title>Alkalimarinus sp. nov., isolated from gut of a Alitta virens.</title>
        <authorList>
            <person name="Yang A.I."/>
            <person name="Shin N.-R."/>
        </authorList>
    </citation>
    <scope>NUCLEOTIDE SEQUENCE</scope>
    <source>
        <strain evidence="11">FA028</strain>
    </source>
</reference>
<evidence type="ECO:0000313" key="11">
    <source>
        <dbReference type="EMBL" id="UZW76615.1"/>
    </source>
</evidence>
<keyword evidence="6" id="KW-0283">Flagellar rotation</keyword>
<feature type="transmembrane region" description="Helical" evidence="9">
    <location>
        <begin position="184"/>
        <end position="202"/>
    </location>
</feature>
<dbReference type="PROSITE" id="PS01307">
    <property type="entry name" value="MOTA"/>
    <property type="match status" value="1"/>
</dbReference>
<evidence type="ECO:0000256" key="9">
    <source>
        <dbReference type="SAM" id="Phobius"/>
    </source>
</evidence>
<dbReference type="RefSeq" id="WP_251812445.1">
    <property type="nucleotide sequence ID" value="NZ_CP101527.1"/>
</dbReference>
<name>A0A9E8HLP9_9ALTE</name>
<evidence type="ECO:0000256" key="7">
    <source>
        <dbReference type="ARBA" id="ARBA00022989"/>
    </source>
</evidence>
<evidence type="ECO:0000259" key="10">
    <source>
        <dbReference type="Pfam" id="PF01618"/>
    </source>
</evidence>
<dbReference type="GO" id="GO:0006935">
    <property type="term" value="P:chemotaxis"/>
    <property type="evidence" value="ECO:0007669"/>
    <property type="project" value="InterPro"/>
</dbReference>
<keyword evidence="12" id="KW-1185">Reference proteome</keyword>
<protein>
    <submittedName>
        <fullName evidence="11">MotA/TolQ/ExbB proton channel family protein</fullName>
    </submittedName>
</protein>
<accession>A0A9E8HLP9</accession>
<dbReference type="Pfam" id="PF01618">
    <property type="entry name" value="MotA_ExbB"/>
    <property type="match status" value="1"/>
</dbReference>
<evidence type="ECO:0000256" key="8">
    <source>
        <dbReference type="ARBA" id="ARBA00023136"/>
    </source>
</evidence>
<comment type="similarity">
    <text evidence="2">Belongs to the MotA family.</text>
</comment>
<dbReference type="Proteomes" id="UP001164472">
    <property type="component" value="Chromosome"/>
</dbReference>
<dbReference type="GO" id="GO:0005886">
    <property type="term" value="C:plasma membrane"/>
    <property type="evidence" value="ECO:0007669"/>
    <property type="project" value="UniProtKB-SubCell"/>
</dbReference>
<feature type="transmembrane region" description="Helical" evidence="9">
    <location>
        <begin position="149"/>
        <end position="172"/>
    </location>
</feature>
<dbReference type="AlphaFoldDB" id="A0A9E8HLP9"/>
<sequence length="269" mass="29937">MVRFPVIAIAVGLSAIFAAVVFSSKDPGLFVNIPGLMIIIGGVLTALFFSYSKADILLAIRAVKQLFDSAPIDKQQTIRDLTGIAYLWSRHDLRAIEKKLPSIDNSFLRTGVQHIIDGRTNTEIASVLQWKIRQLHNAEYRSAKMFHSLATFAPAFGMVGTLLGLVNMMFLINDQEMTSIANHLAIALVTTFYGLIFANIFFKPIAIKLERRADGLVEWMRVLTEGIMMIEQRKSAAFIELAMETLDPYQPRTMSTTVTSSQLDPIANP</sequence>
<feature type="transmembrane region" description="Helical" evidence="9">
    <location>
        <begin position="33"/>
        <end position="51"/>
    </location>
</feature>
<evidence type="ECO:0000256" key="3">
    <source>
        <dbReference type="ARBA" id="ARBA00022448"/>
    </source>
</evidence>